<evidence type="ECO:0000313" key="2">
    <source>
        <dbReference type="EMBL" id="RRT74145.1"/>
    </source>
</evidence>
<reference evidence="2 3" key="1">
    <citation type="journal article" date="2014" name="Agronomy (Basel)">
        <title>A Draft Genome Sequence for Ensete ventricosum, the Drought-Tolerant Tree Against Hunger.</title>
        <authorList>
            <person name="Harrison J."/>
            <person name="Moore K.A."/>
            <person name="Paszkiewicz K."/>
            <person name="Jones T."/>
            <person name="Grant M."/>
            <person name="Ambacheew D."/>
            <person name="Muzemil S."/>
            <person name="Studholme D.J."/>
        </authorList>
    </citation>
    <scope>NUCLEOTIDE SEQUENCE [LARGE SCALE GENOMIC DNA]</scope>
</reference>
<keyword evidence="1" id="KW-0472">Membrane</keyword>
<keyword evidence="1" id="KW-1133">Transmembrane helix</keyword>
<gene>
    <name evidence="2" type="ORF">B296_00024123</name>
</gene>
<name>A0A427AD10_ENSVE</name>
<proteinExistence type="predicted"/>
<evidence type="ECO:0000313" key="3">
    <source>
        <dbReference type="Proteomes" id="UP000287651"/>
    </source>
</evidence>
<dbReference type="EMBL" id="AMZH03002868">
    <property type="protein sequence ID" value="RRT74145.1"/>
    <property type="molecule type" value="Genomic_DNA"/>
</dbReference>
<protein>
    <submittedName>
        <fullName evidence="2">Uncharacterized protein</fullName>
    </submittedName>
</protein>
<comment type="caution">
    <text evidence="2">The sequence shown here is derived from an EMBL/GenBank/DDBJ whole genome shotgun (WGS) entry which is preliminary data.</text>
</comment>
<accession>A0A427AD10</accession>
<sequence>MYPCCLLPLHNCSGFCSQKIGMKKKMVNGQLQPFQTPSTRDPGSKRYFKDDPYIYAFSNLRYVGIELWQAEKAAFDEAEKSKQEEVCWKLLHLRICVFYSYFGGIWFVLLTFIS</sequence>
<dbReference type="AlphaFoldDB" id="A0A427AD10"/>
<dbReference type="Proteomes" id="UP000287651">
    <property type="component" value="Unassembled WGS sequence"/>
</dbReference>
<keyword evidence="1" id="KW-0812">Transmembrane</keyword>
<feature type="transmembrane region" description="Helical" evidence="1">
    <location>
        <begin position="91"/>
        <end position="113"/>
    </location>
</feature>
<organism evidence="2 3">
    <name type="scientific">Ensete ventricosum</name>
    <name type="common">Abyssinian banana</name>
    <name type="synonym">Musa ensete</name>
    <dbReference type="NCBI Taxonomy" id="4639"/>
    <lineage>
        <taxon>Eukaryota</taxon>
        <taxon>Viridiplantae</taxon>
        <taxon>Streptophyta</taxon>
        <taxon>Embryophyta</taxon>
        <taxon>Tracheophyta</taxon>
        <taxon>Spermatophyta</taxon>
        <taxon>Magnoliopsida</taxon>
        <taxon>Liliopsida</taxon>
        <taxon>Zingiberales</taxon>
        <taxon>Musaceae</taxon>
        <taxon>Ensete</taxon>
    </lineage>
</organism>
<evidence type="ECO:0000256" key="1">
    <source>
        <dbReference type="SAM" id="Phobius"/>
    </source>
</evidence>